<comment type="caution">
    <text evidence="14">The sequence shown here is derived from an EMBL/GenBank/DDBJ whole genome shotgun (WGS) entry which is preliminary data.</text>
</comment>
<evidence type="ECO:0000313" key="15">
    <source>
        <dbReference type="Proteomes" id="UP001066276"/>
    </source>
</evidence>
<evidence type="ECO:0000256" key="5">
    <source>
        <dbReference type="ARBA" id="ARBA00022674"/>
    </source>
</evidence>
<dbReference type="Pfam" id="PF15913">
    <property type="entry name" value="Furin-like_2"/>
    <property type="match status" value="1"/>
</dbReference>
<dbReference type="Gene3D" id="2.10.220.10">
    <property type="entry name" value="Hormone Receptor, Insulin-like Growth Factor Receptor 1, Chain A, domain 2"/>
    <property type="match status" value="1"/>
</dbReference>
<keyword evidence="8" id="KW-1015">Disulfide bond</keyword>
<dbReference type="Gene3D" id="2.20.100.10">
    <property type="entry name" value="Thrombospondin type-1 (TSP1) repeat"/>
    <property type="match status" value="1"/>
</dbReference>
<comment type="subcellular location">
    <subcellularLocation>
        <location evidence="1">Secreted</location>
    </subcellularLocation>
</comment>
<dbReference type="InterPro" id="IPR044004">
    <property type="entry name" value="TSP1_spondin_dom"/>
</dbReference>
<evidence type="ECO:0000313" key="14">
    <source>
        <dbReference type="EMBL" id="KAJ1153401.1"/>
    </source>
</evidence>
<reference evidence="14" key="1">
    <citation type="journal article" date="2022" name="bioRxiv">
        <title>Sequencing and chromosome-scale assembly of the giantPleurodeles waltlgenome.</title>
        <authorList>
            <person name="Brown T."/>
            <person name="Elewa A."/>
            <person name="Iarovenko S."/>
            <person name="Subramanian E."/>
            <person name="Araus A.J."/>
            <person name="Petzold A."/>
            <person name="Susuki M."/>
            <person name="Suzuki K.-i.T."/>
            <person name="Hayashi T."/>
            <person name="Toyoda A."/>
            <person name="Oliveira C."/>
            <person name="Osipova E."/>
            <person name="Leigh N.D."/>
            <person name="Simon A."/>
            <person name="Yun M.H."/>
        </authorList>
    </citation>
    <scope>NUCLEOTIDE SEQUENCE</scope>
    <source>
        <strain evidence="14">20211129_DDA</strain>
        <tissue evidence="14">Liver</tissue>
    </source>
</reference>
<dbReference type="SMART" id="SM00209">
    <property type="entry name" value="TSP1"/>
    <property type="match status" value="1"/>
</dbReference>
<evidence type="ECO:0000256" key="3">
    <source>
        <dbReference type="ARBA" id="ARBA00022525"/>
    </source>
</evidence>
<keyword evidence="9" id="KW-0325">Glycoprotein</keyword>
<evidence type="ECO:0008006" key="16">
    <source>
        <dbReference type="Google" id="ProtNLM"/>
    </source>
</evidence>
<evidence type="ECO:0000256" key="10">
    <source>
        <dbReference type="SAM" id="MobiDB-lite"/>
    </source>
</evidence>
<dbReference type="InterPro" id="IPR051514">
    <property type="entry name" value="R-spondin"/>
</dbReference>
<keyword evidence="6" id="KW-0879">Wnt signaling pathway</keyword>
<dbReference type="InterPro" id="IPR009030">
    <property type="entry name" value="Growth_fac_rcpt_cys_sf"/>
</dbReference>
<evidence type="ECO:0000256" key="4">
    <source>
        <dbReference type="ARBA" id="ARBA00022606"/>
    </source>
</evidence>
<keyword evidence="4" id="KW-0716">Sensory transduction</keyword>
<evidence type="ECO:0000256" key="7">
    <source>
        <dbReference type="ARBA" id="ARBA00022729"/>
    </source>
</evidence>
<feature type="domain" description="Spondin-like TSP1" evidence="13">
    <location>
        <begin position="148"/>
        <end position="202"/>
    </location>
</feature>
<feature type="chain" id="PRO_5043462507" description="R-spondin 3" evidence="11">
    <location>
        <begin position="22"/>
        <end position="275"/>
    </location>
</feature>
<comment type="similarity">
    <text evidence="2">Belongs to the R-spondin family.</text>
</comment>
<dbReference type="AlphaFoldDB" id="A0AAV7RP45"/>
<dbReference type="GO" id="GO:0008201">
    <property type="term" value="F:heparin binding"/>
    <property type="evidence" value="ECO:0007669"/>
    <property type="project" value="UniProtKB-KW"/>
</dbReference>
<keyword evidence="3" id="KW-0964">Secreted</keyword>
<dbReference type="SMART" id="SM00261">
    <property type="entry name" value="FU"/>
    <property type="match status" value="2"/>
</dbReference>
<evidence type="ECO:0000256" key="8">
    <source>
        <dbReference type="ARBA" id="ARBA00023157"/>
    </source>
</evidence>
<dbReference type="InterPro" id="IPR043601">
    <property type="entry name" value="Rspo_Fu-CRD_dom"/>
</dbReference>
<dbReference type="Pfam" id="PF19028">
    <property type="entry name" value="TSP1_spondin"/>
    <property type="match status" value="1"/>
</dbReference>
<dbReference type="GO" id="GO:0016055">
    <property type="term" value="P:Wnt signaling pathway"/>
    <property type="evidence" value="ECO:0007669"/>
    <property type="project" value="UniProtKB-KW"/>
</dbReference>
<dbReference type="EMBL" id="JANPWB010000009">
    <property type="protein sequence ID" value="KAJ1153401.1"/>
    <property type="molecule type" value="Genomic_DNA"/>
</dbReference>
<accession>A0AAV7RP45</accession>
<feature type="compositionally biased region" description="Basic residues" evidence="10">
    <location>
        <begin position="213"/>
        <end position="223"/>
    </location>
</feature>
<dbReference type="InterPro" id="IPR000884">
    <property type="entry name" value="TSP1_rpt"/>
</dbReference>
<feature type="region of interest" description="Disordered" evidence="10">
    <location>
        <begin position="207"/>
        <end position="275"/>
    </location>
</feature>
<evidence type="ECO:0000256" key="2">
    <source>
        <dbReference type="ARBA" id="ARBA00007308"/>
    </source>
</evidence>
<feature type="domain" description="R-spondin Fu-CRD" evidence="12">
    <location>
        <begin position="44"/>
        <end position="142"/>
    </location>
</feature>
<feature type="compositionally biased region" description="Basic and acidic residues" evidence="10">
    <location>
        <begin position="224"/>
        <end position="255"/>
    </location>
</feature>
<dbReference type="SUPFAM" id="SSF82895">
    <property type="entry name" value="TSP-1 type 1 repeat"/>
    <property type="match status" value="1"/>
</dbReference>
<feature type="compositionally biased region" description="Basic residues" evidence="10">
    <location>
        <begin position="256"/>
        <end position="267"/>
    </location>
</feature>
<dbReference type="PANTHER" id="PTHR46987">
    <property type="entry name" value="NEUROHYPOPHYSIAL HORMONES, N-TERMINAL DOMAIN CONTAINING PROTEIN"/>
    <property type="match status" value="1"/>
</dbReference>
<keyword evidence="15" id="KW-1185">Reference proteome</keyword>
<evidence type="ECO:0000256" key="1">
    <source>
        <dbReference type="ARBA" id="ARBA00004613"/>
    </source>
</evidence>
<dbReference type="PANTHER" id="PTHR46987:SF1">
    <property type="entry name" value="R-SPONDIN-3"/>
    <property type="match status" value="1"/>
</dbReference>
<dbReference type="FunFam" id="2.20.100.10:FF:000043">
    <property type="entry name" value="R-spondin 3"/>
    <property type="match status" value="1"/>
</dbReference>
<keyword evidence="5" id="KW-0358">Heparin-binding</keyword>
<dbReference type="Proteomes" id="UP001066276">
    <property type="component" value="Chromosome 5"/>
</dbReference>
<evidence type="ECO:0000256" key="6">
    <source>
        <dbReference type="ARBA" id="ARBA00022687"/>
    </source>
</evidence>
<gene>
    <name evidence="14" type="ORF">NDU88_006162</name>
</gene>
<sequence length="275" mass="31833">MQVRLFPWVFITLNCLDYICSEQPLRGRRQRRIHPYVGQGCPGGCETCSDYNGCNTCKPRLFFVLQRIGMRQIGVCLPSCPSGYYGTRSPVINNCTKCKSDCETCFNRNFCTKCKSGFYLHSGKCLDRCPEGFEQNNHNMECSNIVHCTVDEWSPWSPCSKRGKTCGFKRGNETRIREILQHPTLHGNPCPPTRETRRCIVQRKNCPKGEKGRRGRERKKKKLGKDGRLETREENKEKGSRQESREDLEHQEKREQKKRRSQNKHPKPTAIITGL</sequence>
<evidence type="ECO:0000256" key="11">
    <source>
        <dbReference type="SAM" id="SignalP"/>
    </source>
</evidence>
<name>A0AAV7RP45_PLEWA</name>
<dbReference type="SUPFAM" id="SSF57184">
    <property type="entry name" value="Growth factor receptor domain"/>
    <property type="match status" value="1"/>
</dbReference>
<dbReference type="CDD" id="cd00064">
    <property type="entry name" value="FU"/>
    <property type="match status" value="1"/>
</dbReference>
<evidence type="ECO:0000256" key="9">
    <source>
        <dbReference type="ARBA" id="ARBA00023180"/>
    </source>
</evidence>
<protein>
    <recommendedName>
        <fullName evidence="16">R-spondin 3</fullName>
    </recommendedName>
</protein>
<dbReference type="PROSITE" id="PS50092">
    <property type="entry name" value="TSP1"/>
    <property type="match status" value="1"/>
</dbReference>
<evidence type="ECO:0000259" key="12">
    <source>
        <dbReference type="Pfam" id="PF15913"/>
    </source>
</evidence>
<keyword evidence="7 11" id="KW-0732">Signal</keyword>
<organism evidence="14 15">
    <name type="scientific">Pleurodeles waltl</name>
    <name type="common">Iberian ribbed newt</name>
    <dbReference type="NCBI Taxonomy" id="8319"/>
    <lineage>
        <taxon>Eukaryota</taxon>
        <taxon>Metazoa</taxon>
        <taxon>Chordata</taxon>
        <taxon>Craniata</taxon>
        <taxon>Vertebrata</taxon>
        <taxon>Euteleostomi</taxon>
        <taxon>Amphibia</taxon>
        <taxon>Batrachia</taxon>
        <taxon>Caudata</taxon>
        <taxon>Salamandroidea</taxon>
        <taxon>Salamandridae</taxon>
        <taxon>Pleurodelinae</taxon>
        <taxon>Pleurodeles</taxon>
    </lineage>
</organism>
<evidence type="ECO:0000259" key="13">
    <source>
        <dbReference type="Pfam" id="PF19028"/>
    </source>
</evidence>
<dbReference type="InterPro" id="IPR006212">
    <property type="entry name" value="Furin_repeat"/>
</dbReference>
<feature type="signal peptide" evidence="11">
    <location>
        <begin position="1"/>
        <end position="21"/>
    </location>
</feature>
<dbReference type="GO" id="GO:0005576">
    <property type="term" value="C:extracellular region"/>
    <property type="evidence" value="ECO:0007669"/>
    <property type="project" value="UniProtKB-SubCell"/>
</dbReference>
<dbReference type="InterPro" id="IPR036383">
    <property type="entry name" value="TSP1_rpt_sf"/>
</dbReference>
<proteinExistence type="inferred from homology"/>